<dbReference type="InterPro" id="IPR041657">
    <property type="entry name" value="HTH_17"/>
</dbReference>
<dbReference type="Pfam" id="PF12728">
    <property type="entry name" value="HTH_17"/>
    <property type="match status" value="1"/>
</dbReference>
<proteinExistence type="predicted"/>
<dbReference type="PANTHER" id="PTHR30024:SF45">
    <property type="entry name" value="ABC TRANSPORTER SUBSTRATE-BINDING PROTEIN"/>
    <property type="match status" value="1"/>
</dbReference>
<dbReference type="PANTHER" id="PTHR30024">
    <property type="entry name" value="ALIPHATIC SULFONATES-BINDING PROTEIN-RELATED"/>
    <property type="match status" value="1"/>
</dbReference>
<evidence type="ECO:0000313" key="3">
    <source>
        <dbReference type="Proteomes" id="UP000618579"/>
    </source>
</evidence>
<gene>
    <name evidence="2" type="ORF">GC097_07495</name>
</gene>
<dbReference type="SUPFAM" id="SSF46955">
    <property type="entry name" value="Putative DNA-binding domain"/>
    <property type="match status" value="1"/>
</dbReference>
<dbReference type="EMBL" id="WHNZ01000015">
    <property type="protein sequence ID" value="NOU99856.1"/>
    <property type="molecule type" value="Genomic_DNA"/>
</dbReference>
<feature type="domain" description="Helix-turn-helix" evidence="1">
    <location>
        <begin position="23"/>
        <end position="68"/>
    </location>
</feature>
<reference evidence="2 3" key="1">
    <citation type="submission" date="2019-10" db="EMBL/GenBank/DDBJ databases">
        <title>Description of Paenibacillus pedi sp. nov.</title>
        <authorList>
            <person name="Carlier A."/>
            <person name="Qi S."/>
        </authorList>
    </citation>
    <scope>NUCLEOTIDE SEQUENCE [LARGE SCALE GENOMIC DNA]</scope>
    <source>
        <strain evidence="2 3">LMG 31457</strain>
    </source>
</reference>
<protein>
    <submittedName>
        <fullName evidence="2">Helix-turn-helix domain-containing protein</fullName>
    </submittedName>
</protein>
<evidence type="ECO:0000313" key="2">
    <source>
        <dbReference type="EMBL" id="NOU99856.1"/>
    </source>
</evidence>
<dbReference type="NCBIfam" id="TIGR01764">
    <property type="entry name" value="excise"/>
    <property type="match status" value="1"/>
</dbReference>
<keyword evidence="3" id="KW-1185">Reference proteome</keyword>
<dbReference type="InterPro" id="IPR010093">
    <property type="entry name" value="SinI_DNA-bd"/>
</dbReference>
<evidence type="ECO:0000259" key="1">
    <source>
        <dbReference type="Pfam" id="PF12728"/>
    </source>
</evidence>
<accession>A0ABX1ZLU9</accession>
<sequence>MTISYLGRRRENMSLQRFNLISLHEAVDLLGISRSTFDRWRKLKQLPYVKIGKEILIDKAELEKWVRDHASGSKKAAFAADTASIRAPQDHQAITVGYQSGTAHMWTSLLMKELGWFEDELASSMPGRTVRVDWFDAASGTVLLQGLVGGSIQIASLGEYPIVLSQSLRRMLPAFRPILLAFDGKASVCSQETGQVYFQKGMGEDDLTGIMAEENWVKRHQEDTVAYLKAHVRVHAYMRNHPLAAAERIARAKGIPTEITARILAEIRWDAAFYEKDMRALQLLEQGNKYANATVTAPPFSNEVLYESHYLQEAVKALKLPRLSSDLLEGEWADEQLY</sequence>
<dbReference type="Gene3D" id="3.40.190.10">
    <property type="entry name" value="Periplasmic binding protein-like II"/>
    <property type="match status" value="2"/>
</dbReference>
<dbReference type="SUPFAM" id="SSF53850">
    <property type="entry name" value="Periplasmic binding protein-like II"/>
    <property type="match status" value="1"/>
</dbReference>
<comment type="caution">
    <text evidence="2">The sequence shown here is derived from an EMBL/GenBank/DDBJ whole genome shotgun (WGS) entry which is preliminary data.</text>
</comment>
<organism evidence="2 3">
    <name type="scientific">Paenibacillus planticolens</name>
    <dbReference type="NCBI Taxonomy" id="2654976"/>
    <lineage>
        <taxon>Bacteria</taxon>
        <taxon>Bacillati</taxon>
        <taxon>Bacillota</taxon>
        <taxon>Bacilli</taxon>
        <taxon>Bacillales</taxon>
        <taxon>Paenibacillaceae</taxon>
        <taxon>Paenibacillus</taxon>
    </lineage>
</organism>
<dbReference type="Proteomes" id="UP000618579">
    <property type="component" value="Unassembled WGS sequence"/>
</dbReference>
<dbReference type="InterPro" id="IPR009061">
    <property type="entry name" value="DNA-bd_dom_put_sf"/>
</dbReference>
<name>A0ABX1ZLU9_9BACL</name>